<keyword evidence="8" id="KW-1185">Reference proteome</keyword>
<dbReference type="InterPro" id="IPR051284">
    <property type="entry name" value="ZnF_MYMT-QRICH1"/>
</dbReference>
<reference evidence="7 8" key="1">
    <citation type="submission" date="2019-04" db="EMBL/GenBank/DDBJ databases">
        <title>Draft genome of the big-headed turtle Platysternon megacephalum.</title>
        <authorList>
            <person name="Gong S."/>
        </authorList>
    </citation>
    <scope>NUCLEOTIDE SEQUENCE [LARGE SCALE GENOMIC DNA]</scope>
    <source>
        <strain evidence="7">DO16091913</strain>
        <tissue evidence="7">Muscle</tissue>
    </source>
</reference>
<feature type="domain" description="TRASH" evidence="6">
    <location>
        <begin position="526"/>
        <end position="562"/>
    </location>
</feature>
<evidence type="ECO:0000256" key="5">
    <source>
        <dbReference type="SAM" id="MobiDB-lite"/>
    </source>
</evidence>
<feature type="compositionally biased region" description="Basic and acidic residues" evidence="5">
    <location>
        <begin position="139"/>
        <end position="152"/>
    </location>
</feature>
<feature type="domain" description="TRASH" evidence="6">
    <location>
        <begin position="568"/>
        <end position="603"/>
    </location>
</feature>
<feature type="compositionally biased region" description="Polar residues" evidence="5">
    <location>
        <begin position="87"/>
        <end position="96"/>
    </location>
</feature>
<evidence type="ECO:0000313" key="7">
    <source>
        <dbReference type="EMBL" id="TFK09967.1"/>
    </source>
</evidence>
<feature type="compositionally biased region" description="Polar residues" evidence="5">
    <location>
        <begin position="128"/>
        <end position="138"/>
    </location>
</feature>
<evidence type="ECO:0000256" key="4">
    <source>
        <dbReference type="ARBA" id="ARBA00022833"/>
    </source>
</evidence>
<dbReference type="PANTHER" id="PTHR45736:SF6">
    <property type="entry name" value="ZINC FINGER MYM-TYPE PROTEIN 2"/>
    <property type="match status" value="1"/>
</dbReference>
<accession>A0A4D9EHF2</accession>
<feature type="domain" description="TRASH" evidence="6">
    <location>
        <begin position="655"/>
        <end position="690"/>
    </location>
</feature>
<keyword evidence="1" id="KW-0479">Metal-binding</keyword>
<dbReference type="SMART" id="SM00746">
    <property type="entry name" value="TRASH"/>
    <property type="match status" value="8"/>
</dbReference>
<keyword evidence="2" id="KW-0677">Repeat</keyword>
<protein>
    <submittedName>
        <fullName evidence="7">Zinc finger MYM-type protein 2</fullName>
    </submittedName>
</protein>
<dbReference type="InterPro" id="IPR010507">
    <property type="entry name" value="Znf_MYM"/>
</dbReference>
<reference evidence="7 8" key="2">
    <citation type="submission" date="2019-04" db="EMBL/GenBank/DDBJ databases">
        <title>The genome sequence of big-headed turtle.</title>
        <authorList>
            <person name="Gong S."/>
        </authorList>
    </citation>
    <scope>NUCLEOTIDE SEQUENCE [LARGE SCALE GENOMIC DNA]</scope>
    <source>
        <strain evidence="7">DO16091913</strain>
        <tissue evidence="7">Muscle</tissue>
    </source>
</reference>
<feature type="domain" description="TRASH" evidence="6">
    <location>
        <begin position="425"/>
        <end position="460"/>
    </location>
</feature>
<feature type="compositionally biased region" description="Polar residues" evidence="5">
    <location>
        <begin position="284"/>
        <end position="298"/>
    </location>
</feature>
<evidence type="ECO:0000259" key="6">
    <source>
        <dbReference type="SMART" id="SM00746"/>
    </source>
</evidence>
<dbReference type="Proteomes" id="UP000297703">
    <property type="component" value="Unassembled WGS sequence"/>
</dbReference>
<comment type="caution">
    <text evidence="7">The sequence shown here is derived from an EMBL/GenBank/DDBJ whole genome shotgun (WGS) entry which is preliminary data.</text>
</comment>
<sequence>MDRSSLGGLELSEHTSGLLGTTAMATGLANIGNSFGGPPNTLVSRSNKFQNSSIEDDDDVVFIEPIQSPQTSTSLISDQRNIAFISSKSDELQGNDSKMLPPSKDLSSQKGSISETIIIDDEEDIETNQGQEKNASSFNERRLPECKNRSSDTEFSASSFSRSKVNAGIGNSGITTEPDSEIQIANVTTLETGMSSVNDGHLENTEGRDMNLMITHVTSLQNTNLGDVSNGLQSSNFGVNIQTYTPSLTSQTKTGVGPFNPGRMNVAGDVFQNGDSVTHHSPDSWISQSASFPRNQKQPGVDSLSPVASLPKQIFQPSAQQQPSKQVKVTCANCKKPLQKGQTAYQRKGSAHLFCSTACLSSFSHKPAPKKLCVMCKKDITTMKGTIVAQVDSSESFQEFCSTSCLSFYEDKHNPSKGILNKSRCTICGKLTEIRHEVSFKNMTHKLCSDHCFNRYRMAKGLIMNCCEHCGEYLPSKGAGNNILTIDGQQKRFCCQNCVGEYKQTLSVQSSTNGQFVSPSDIQLKCNYCKSSFCSKPEVLEWENKVHQFCSRTCSDDYKKLHCIVTYCEYCQEEKTLHEMVNFSGIKRPFCSEGCKLLYKQDFARRLGLRCVTCNYCSQLCKKGATKELDGVIRDFCSEECCKKFQDWYFKAARCDCCKSQGTLKEKVQWRGEMKHFCDQHCLLRFYCQQNEPNMATQKGPENLHYDQGCQISRTKMTGSVPPPSPTLNKEMKNKAILCKPLTMTKATYCKPHMQTKCCQTEDDWKKEYVPVPVPVPVYVPVPMHMYSQNVPVPTMVPVPVPVPVFLPTTLDSNEKILAAIEELRGKVPSNPLEAELLTIAEMMPEDDGKTETTDLNSVIIETDLLNSDTEMQTSLPDIPYEPDLDIEIDFPRGISAILTTNVLNEIVFMVWLRSLFGCDTYCYNIRAPILVHLAQYPVSDTSHCQMFQRE</sequence>
<dbReference type="AlphaFoldDB" id="A0A4D9EHF2"/>
<dbReference type="Pfam" id="PF06467">
    <property type="entry name" value="zf-FCS"/>
    <property type="match status" value="7"/>
</dbReference>
<keyword evidence="3" id="KW-0863">Zinc-finger</keyword>
<feature type="domain" description="TRASH" evidence="6">
    <location>
        <begin position="614"/>
        <end position="649"/>
    </location>
</feature>
<dbReference type="OrthoDB" id="10025028at2759"/>
<keyword evidence="4" id="KW-0862">Zinc</keyword>
<feature type="region of interest" description="Disordered" evidence="5">
    <location>
        <begin position="270"/>
        <end position="305"/>
    </location>
</feature>
<dbReference type="PANTHER" id="PTHR45736">
    <property type="entry name" value="ZINC FINGER MYM-TYPE PROTEIN"/>
    <property type="match status" value="1"/>
</dbReference>
<dbReference type="EMBL" id="QXTE01000047">
    <property type="protein sequence ID" value="TFK09967.1"/>
    <property type="molecule type" value="Genomic_DNA"/>
</dbReference>
<dbReference type="STRING" id="55544.A0A4D9EHF2"/>
<dbReference type="GO" id="GO:0008270">
    <property type="term" value="F:zinc ion binding"/>
    <property type="evidence" value="ECO:0007669"/>
    <property type="project" value="UniProtKB-KW"/>
</dbReference>
<feature type="region of interest" description="Disordered" evidence="5">
    <location>
        <begin position="87"/>
        <end position="157"/>
    </location>
</feature>
<name>A0A4D9EHF2_9SAUR</name>
<dbReference type="SUPFAM" id="SSF57716">
    <property type="entry name" value="Glucocorticoid receptor-like (DNA-binding domain)"/>
    <property type="match status" value="1"/>
</dbReference>
<proteinExistence type="predicted"/>
<evidence type="ECO:0000256" key="2">
    <source>
        <dbReference type="ARBA" id="ARBA00022737"/>
    </source>
</evidence>
<dbReference type="InterPro" id="IPR011017">
    <property type="entry name" value="TRASH_dom"/>
</dbReference>
<feature type="domain" description="TRASH" evidence="6">
    <location>
        <begin position="467"/>
        <end position="506"/>
    </location>
</feature>
<evidence type="ECO:0000313" key="8">
    <source>
        <dbReference type="Proteomes" id="UP000297703"/>
    </source>
</evidence>
<gene>
    <name evidence="7" type="ORF">DR999_PMT07012</name>
</gene>
<evidence type="ECO:0000256" key="1">
    <source>
        <dbReference type="ARBA" id="ARBA00022723"/>
    </source>
</evidence>
<evidence type="ECO:0000256" key="3">
    <source>
        <dbReference type="ARBA" id="ARBA00022771"/>
    </source>
</evidence>
<organism evidence="7 8">
    <name type="scientific">Platysternon megacephalum</name>
    <name type="common">big-headed turtle</name>
    <dbReference type="NCBI Taxonomy" id="55544"/>
    <lineage>
        <taxon>Eukaryota</taxon>
        <taxon>Metazoa</taxon>
        <taxon>Chordata</taxon>
        <taxon>Craniata</taxon>
        <taxon>Vertebrata</taxon>
        <taxon>Euteleostomi</taxon>
        <taxon>Archelosauria</taxon>
        <taxon>Testudinata</taxon>
        <taxon>Testudines</taxon>
        <taxon>Cryptodira</taxon>
        <taxon>Durocryptodira</taxon>
        <taxon>Testudinoidea</taxon>
        <taxon>Platysternidae</taxon>
        <taxon>Platysternon</taxon>
    </lineage>
</organism>
<feature type="domain" description="TRASH" evidence="6">
    <location>
        <begin position="373"/>
        <end position="413"/>
    </location>
</feature>
<feature type="domain" description="TRASH" evidence="6">
    <location>
        <begin position="331"/>
        <end position="367"/>
    </location>
</feature>